<protein>
    <submittedName>
        <fullName evidence="4">PaaI family thioesterase</fullName>
    </submittedName>
</protein>
<evidence type="ECO:0000256" key="1">
    <source>
        <dbReference type="ARBA" id="ARBA00022801"/>
    </source>
</evidence>
<evidence type="ECO:0000259" key="3">
    <source>
        <dbReference type="Pfam" id="PF03061"/>
    </source>
</evidence>
<dbReference type="PANTHER" id="PTHR43240">
    <property type="entry name" value="1,4-DIHYDROXY-2-NAPHTHOYL-COA THIOESTERASE 1"/>
    <property type="match status" value="1"/>
</dbReference>
<name>A0A7Y0HI52_9PROT</name>
<keyword evidence="2" id="KW-1133">Transmembrane helix</keyword>
<sequence>MGRRPIRRVGSLTVSTKHLPRDVLEKVLAHDAPFAELYGFVVEEYGEGTATVRLPYNQKLIRPGGTINGPAMFALADFAMYIAVMGAIGPVALAVTTNMNIDFLRKPADTDLIGEVTLLKLGKRLAVGRVDIHADGEKELCAHVTGTYSIPPRD</sequence>
<evidence type="ECO:0000313" key="4">
    <source>
        <dbReference type="EMBL" id="NMM46149.1"/>
    </source>
</evidence>
<dbReference type="InterPro" id="IPR003736">
    <property type="entry name" value="PAAI_dom"/>
</dbReference>
<comment type="caution">
    <text evidence="4">The sequence shown here is derived from an EMBL/GenBank/DDBJ whole genome shotgun (WGS) entry which is preliminary data.</text>
</comment>
<keyword evidence="2" id="KW-0472">Membrane</keyword>
<evidence type="ECO:0000256" key="2">
    <source>
        <dbReference type="SAM" id="Phobius"/>
    </source>
</evidence>
<dbReference type="GO" id="GO:0061522">
    <property type="term" value="F:1,4-dihydroxy-2-naphthoyl-CoA thioesterase activity"/>
    <property type="evidence" value="ECO:0007669"/>
    <property type="project" value="TreeGrafter"/>
</dbReference>
<dbReference type="PANTHER" id="PTHR43240:SF10">
    <property type="entry name" value="BLL4964 PROTEIN"/>
    <property type="match status" value="1"/>
</dbReference>
<evidence type="ECO:0000313" key="5">
    <source>
        <dbReference type="Proteomes" id="UP000539372"/>
    </source>
</evidence>
<dbReference type="AlphaFoldDB" id="A0A7Y0HI52"/>
<dbReference type="GO" id="GO:0005829">
    <property type="term" value="C:cytosol"/>
    <property type="evidence" value="ECO:0007669"/>
    <property type="project" value="TreeGrafter"/>
</dbReference>
<dbReference type="Pfam" id="PF03061">
    <property type="entry name" value="4HBT"/>
    <property type="match status" value="1"/>
</dbReference>
<dbReference type="InterPro" id="IPR006683">
    <property type="entry name" value="Thioestr_dom"/>
</dbReference>
<organism evidence="4 5">
    <name type="scientific">Pacificispira spongiicola</name>
    <dbReference type="NCBI Taxonomy" id="2729598"/>
    <lineage>
        <taxon>Bacteria</taxon>
        <taxon>Pseudomonadati</taxon>
        <taxon>Pseudomonadota</taxon>
        <taxon>Alphaproteobacteria</taxon>
        <taxon>Rhodospirillales</taxon>
        <taxon>Rhodospirillaceae</taxon>
        <taxon>Pacificispira</taxon>
    </lineage>
</organism>
<proteinExistence type="predicted"/>
<accession>A0A7Y0HI52</accession>
<feature type="domain" description="Thioesterase" evidence="3">
    <location>
        <begin position="64"/>
        <end position="141"/>
    </location>
</feature>
<dbReference type="SUPFAM" id="SSF54637">
    <property type="entry name" value="Thioesterase/thiol ester dehydrase-isomerase"/>
    <property type="match status" value="1"/>
</dbReference>
<keyword evidence="5" id="KW-1185">Reference proteome</keyword>
<gene>
    <name evidence="4" type="ORF">HH303_16775</name>
</gene>
<reference evidence="4 5" key="1">
    <citation type="submission" date="2020-04" db="EMBL/GenBank/DDBJ databases">
        <title>Rhodospirillaceae bacterium KN72 isolated from deep sea.</title>
        <authorList>
            <person name="Zhang D.-C."/>
        </authorList>
    </citation>
    <scope>NUCLEOTIDE SEQUENCE [LARGE SCALE GENOMIC DNA]</scope>
    <source>
        <strain evidence="4 5">KN72</strain>
    </source>
</reference>
<dbReference type="Proteomes" id="UP000539372">
    <property type="component" value="Unassembled WGS sequence"/>
</dbReference>
<keyword evidence="1" id="KW-0378">Hydrolase</keyword>
<feature type="transmembrane region" description="Helical" evidence="2">
    <location>
        <begin position="78"/>
        <end position="96"/>
    </location>
</feature>
<dbReference type="CDD" id="cd03443">
    <property type="entry name" value="PaaI_thioesterase"/>
    <property type="match status" value="1"/>
</dbReference>
<dbReference type="InterPro" id="IPR029069">
    <property type="entry name" value="HotDog_dom_sf"/>
</dbReference>
<dbReference type="EMBL" id="JABBNT010000005">
    <property type="protein sequence ID" value="NMM46149.1"/>
    <property type="molecule type" value="Genomic_DNA"/>
</dbReference>
<keyword evidence="2" id="KW-0812">Transmembrane</keyword>
<dbReference type="NCBIfam" id="TIGR00369">
    <property type="entry name" value="unchar_dom_1"/>
    <property type="match status" value="1"/>
</dbReference>
<dbReference type="Gene3D" id="3.10.129.10">
    <property type="entry name" value="Hotdog Thioesterase"/>
    <property type="match status" value="1"/>
</dbReference>